<keyword evidence="7" id="KW-0862">Zinc</keyword>
<dbReference type="AlphaFoldDB" id="A0AAD1WCF5"/>
<keyword evidence="10" id="KW-0804">Transcription</keyword>
<protein>
    <submittedName>
        <fullName evidence="17">Oocyte zinc finger -like</fullName>
    </submittedName>
</protein>
<dbReference type="PROSITE" id="PS50157">
    <property type="entry name" value="ZINC_FINGER_C2H2_2"/>
    <property type="match status" value="3"/>
</dbReference>
<keyword evidence="18" id="KW-1185">Reference proteome</keyword>
<feature type="domain" description="C2H2-type" evidence="16">
    <location>
        <begin position="94"/>
        <end position="121"/>
    </location>
</feature>
<keyword evidence="13" id="KW-0694">RNA-binding</keyword>
<dbReference type="Gene3D" id="3.30.70.330">
    <property type="match status" value="1"/>
</dbReference>
<keyword evidence="4" id="KW-0479">Metal-binding</keyword>
<keyword evidence="8" id="KW-0805">Transcription regulation</keyword>
<sequence>MKKSFNTRTKNSNSKNSRNLLQSNMSTDKIVKRKSKLFPCTECEKCYNNHSSLVVHMRTHTGEKPFSCTECGKCFICKSHLVRHKRTHTGEKPFSCMECGKCFIFKSQLVVHKRTHTGEKPFSSTDHPPSLCSNAAQFLRLPFVDPWSEHPPMPQTGPRQSQLPPKRSSKLYPVWVGNVTNKITENILRGKFEQFGPIHSMRILYSRTCAFINFTAKQDAERAFRALQGLNVEDTTFVLQLRNPEHSDLNVSKIGTTQPVKPGSSTVLEIRNFGKRVIVLASLSELHQCAAFTPAEIQNRDQKGQQHGEKKAHPTSSSQPHKGFRDETRNLVPCFRSAHYHLRFCHVPS</sequence>
<dbReference type="GO" id="GO:0000977">
    <property type="term" value="F:RNA polymerase II transcription regulatory region sequence-specific DNA binding"/>
    <property type="evidence" value="ECO:0007669"/>
    <property type="project" value="TreeGrafter"/>
</dbReference>
<feature type="region of interest" description="Disordered" evidence="14">
    <location>
        <begin position="300"/>
        <end position="325"/>
    </location>
</feature>
<organism evidence="17 18">
    <name type="scientific">Pelobates cultripes</name>
    <name type="common">Western spadefoot toad</name>
    <dbReference type="NCBI Taxonomy" id="61616"/>
    <lineage>
        <taxon>Eukaryota</taxon>
        <taxon>Metazoa</taxon>
        <taxon>Chordata</taxon>
        <taxon>Craniata</taxon>
        <taxon>Vertebrata</taxon>
        <taxon>Euteleostomi</taxon>
        <taxon>Amphibia</taxon>
        <taxon>Batrachia</taxon>
        <taxon>Anura</taxon>
        <taxon>Pelobatoidea</taxon>
        <taxon>Pelobatidae</taxon>
        <taxon>Pelobates</taxon>
    </lineage>
</organism>
<dbReference type="PANTHER" id="PTHR24381">
    <property type="entry name" value="ZINC FINGER PROTEIN"/>
    <property type="match status" value="1"/>
</dbReference>
<dbReference type="SUPFAM" id="SSF54928">
    <property type="entry name" value="RNA-binding domain, RBD"/>
    <property type="match status" value="1"/>
</dbReference>
<dbReference type="InterPro" id="IPR013087">
    <property type="entry name" value="Znf_C2H2_type"/>
</dbReference>
<keyword evidence="6 12" id="KW-0863">Zinc-finger</keyword>
<keyword evidence="5" id="KW-0677">Repeat</keyword>
<dbReference type="InterPro" id="IPR012677">
    <property type="entry name" value="Nucleotide-bd_a/b_plait_sf"/>
</dbReference>
<dbReference type="Gene3D" id="3.30.160.60">
    <property type="entry name" value="Classic Zinc Finger"/>
    <property type="match status" value="3"/>
</dbReference>
<feature type="compositionally biased region" description="Basic and acidic residues" evidence="14">
    <location>
        <begin position="300"/>
        <end position="312"/>
    </location>
</feature>
<evidence type="ECO:0000256" key="13">
    <source>
        <dbReference type="PROSITE-ProRule" id="PRU00176"/>
    </source>
</evidence>
<feature type="domain" description="RRM" evidence="15">
    <location>
        <begin position="172"/>
        <end position="244"/>
    </location>
</feature>
<keyword evidence="11" id="KW-0539">Nucleus</keyword>
<dbReference type="PROSITE" id="PS50102">
    <property type="entry name" value="RRM"/>
    <property type="match status" value="1"/>
</dbReference>
<comment type="function">
    <text evidence="1">May be involved in transcriptional regulation.</text>
</comment>
<dbReference type="GO" id="GO:0000981">
    <property type="term" value="F:DNA-binding transcription factor activity, RNA polymerase II-specific"/>
    <property type="evidence" value="ECO:0007669"/>
    <property type="project" value="TreeGrafter"/>
</dbReference>
<evidence type="ECO:0000256" key="3">
    <source>
        <dbReference type="ARBA" id="ARBA00006991"/>
    </source>
</evidence>
<evidence type="ECO:0000313" key="18">
    <source>
        <dbReference type="Proteomes" id="UP001295444"/>
    </source>
</evidence>
<name>A0AAD1WCF5_PELCU</name>
<dbReference type="Pfam" id="PF00076">
    <property type="entry name" value="RRM_1"/>
    <property type="match status" value="1"/>
</dbReference>
<evidence type="ECO:0000256" key="6">
    <source>
        <dbReference type="ARBA" id="ARBA00022771"/>
    </source>
</evidence>
<comment type="subcellular location">
    <subcellularLocation>
        <location evidence="2">Nucleus</location>
    </subcellularLocation>
</comment>
<feature type="region of interest" description="Disordered" evidence="14">
    <location>
        <begin position="1"/>
        <end position="26"/>
    </location>
</feature>
<evidence type="ECO:0000259" key="16">
    <source>
        <dbReference type="PROSITE" id="PS50157"/>
    </source>
</evidence>
<evidence type="ECO:0000256" key="5">
    <source>
        <dbReference type="ARBA" id="ARBA00022737"/>
    </source>
</evidence>
<feature type="domain" description="C2H2-type" evidence="16">
    <location>
        <begin position="66"/>
        <end position="93"/>
    </location>
</feature>
<evidence type="ECO:0000256" key="4">
    <source>
        <dbReference type="ARBA" id="ARBA00022723"/>
    </source>
</evidence>
<proteinExistence type="inferred from homology"/>
<evidence type="ECO:0000256" key="1">
    <source>
        <dbReference type="ARBA" id="ARBA00003767"/>
    </source>
</evidence>
<dbReference type="Proteomes" id="UP001295444">
    <property type="component" value="Chromosome 06"/>
</dbReference>
<dbReference type="FunFam" id="3.30.160.60:FF:000342">
    <property type="entry name" value="zinc finger protein 394"/>
    <property type="match status" value="1"/>
</dbReference>
<evidence type="ECO:0000256" key="7">
    <source>
        <dbReference type="ARBA" id="ARBA00022833"/>
    </source>
</evidence>
<evidence type="ECO:0000256" key="12">
    <source>
        <dbReference type="PROSITE-ProRule" id="PRU00042"/>
    </source>
</evidence>
<evidence type="ECO:0000256" key="2">
    <source>
        <dbReference type="ARBA" id="ARBA00004123"/>
    </source>
</evidence>
<dbReference type="InterPro" id="IPR035979">
    <property type="entry name" value="RBD_domain_sf"/>
</dbReference>
<evidence type="ECO:0000256" key="8">
    <source>
        <dbReference type="ARBA" id="ARBA00023015"/>
    </source>
</evidence>
<comment type="similarity">
    <text evidence="3">Belongs to the krueppel C2H2-type zinc-finger protein family.</text>
</comment>
<dbReference type="SUPFAM" id="SSF57667">
    <property type="entry name" value="beta-beta-alpha zinc fingers"/>
    <property type="match status" value="2"/>
</dbReference>
<dbReference type="PROSITE" id="PS00028">
    <property type="entry name" value="ZINC_FINGER_C2H2_1"/>
    <property type="match status" value="3"/>
</dbReference>
<dbReference type="Pfam" id="PF00096">
    <property type="entry name" value="zf-C2H2"/>
    <property type="match status" value="3"/>
</dbReference>
<evidence type="ECO:0000256" key="10">
    <source>
        <dbReference type="ARBA" id="ARBA00023163"/>
    </source>
</evidence>
<dbReference type="GO" id="GO:0005634">
    <property type="term" value="C:nucleus"/>
    <property type="evidence" value="ECO:0007669"/>
    <property type="project" value="UniProtKB-SubCell"/>
</dbReference>
<feature type="domain" description="C2H2-type" evidence="16">
    <location>
        <begin position="38"/>
        <end position="65"/>
    </location>
</feature>
<dbReference type="EMBL" id="OW240917">
    <property type="protein sequence ID" value="CAH2299072.1"/>
    <property type="molecule type" value="Genomic_DNA"/>
</dbReference>
<dbReference type="FunFam" id="3.30.160.60:FF:002063">
    <property type="entry name" value="RB associated KRAB zinc finger"/>
    <property type="match status" value="1"/>
</dbReference>
<evidence type="ECO:0000256" key="11">
    <source>
        <dbReference type="ARBA" id="ARBA00023242"/>
    </source>
</evidence>
<evidence type="ECO:0000256" key="9">
    <source>
        <dbReference type="ARBA" id="ARBA00023125"/>
    </source>
</evidence>
<evidence type="ECO:0000259" key="15">
    <source>
        <dbReference type="PROSITE" id="PS50102"/>
    </source>
</evidence>
<dbReference type="GO" id="GO:0008270">
    <property type="term" value="F:zinc ion binding"/>
    <property type="evidence" value="ECO:0007669"/>
    <property type="project" value="UniProtKB-KW"/>
</dbReference>
<evidence type="ECO:0000256" key="14">
    <source>
        <dbReference type="SAM" id="MobiDB-lite"/>
    </source>
</evidence>
<keyword evidence="9" id="KW-0238">DNA-binding</keyword>
<dbReference type="SMART" id="SM00355">
    <property type="entry name" value="ZnF_C2H2"/>
    <property type="match status" value="3"/>
</dbReference>
<gene>
    <name evidence="17" type="ORF">PECUL_23A053711</name>
</gene>
<dbReference type="InterPro" id="IPR036236">
    <property type="entry name" value="Znf_C2H2_sf"/>
</dbReference>
<dbReference type="InterPro" id="IPR000504">
    <property type="entry name" value="RRM_dom"/>
</dbReference>
<dbReference type="PANTHER" id="PTHR24381:SF440">
    <property type="entry name" value="OOCYTE ZINC FINGER PROTEIN XLCOF7.1-LIKE"/>
    <property type="match status" value="1"/>
</dbReference>
<evidence type="ECO:0000313" key="17">
    <source>
        <dbReference type="EMBL" id="CAH2299072.1"/>
    </source>
</evidence>
<dbReference type="GO" id="GO:0003723">
    <property type="term" value="F:RNA binding"/>
    <property type="evidence" value="ECO:0007669"/>
    <property type="project" value="UniProtKB-UniRule"/>
</dbReference>
<dbReference type="SMART" id="SM00360">
    <property type="entry name" value="RRM"/>
    <property type="match status" value="1"/>
</dbReference>
<reference evidence="17" key="1">
    <citation type="submission" date="2022-03" db="EMBL/GenBank/DDBJ databases">
        <authorList>
            <person name="Alioto T."/>
            <person name="Alioto T."/>
            <person name="Gomez Garrido J."/>
        </authorList>
    </citation>
    <scope>NUCLEOTIDE SEQUENCE</scope>
</reference>
<feature type="compositionally biased region" description="Low complexity" evidence="14">
    <location>
        <begin position="1"/>
        <end position="19"/>
    </location>
</feature>
<accession>A0AAD1WCF5</accession>
<dbReference type="FunFam" id="3.30.160.60:FF:000478">
    <property type="entry name" value="Zinc finger protein 133"/>
    <property type="match status" value="1"/>
</dbReference>